<keyword evidence="1" id="KW-0472">Membrane</keyword>
<dbReference type="AlphaFoldDB" id="A0A2Z4PT67"/>
<dbReference type="OrthoDB" id="9767470at2"/>
<keyword evidence="1" id="KW-1133">Transmembrane helix</keyword>
<organism evidence="2 3">
    <name type="scientific">Marinomonas primoryensis</name>
    <dbReference type="NCBI Taxonomy" id="178399"/>
    <lineage>
        <taxon>Bacteria</taxon>
        <taxon>Pseudomonadati</taxon>
        <taxon>Pseudomonadota</taxon>
        <taxon>Gammaproteobacteria</taxon>
        <taxon>Oceanospirillales</taxon>
        <taxon>Oceanospirillaceae</taxon>
        <taxon>Marinomonas</taxon>
    </lineage>
</organism>
<evidence type="ECO:0000313" key="2">
    <source>
        <dbReference type="EMBL" id="AWY00349.1"/>
    </source>
</evidence>
<proteinExistence type="predicted"/>
<evidence type="ECO:0000256" key="1">
    <source>
        <dbReference type="SAM" id="Phobius"/>
    </source>
</evidence>
<dbReference type="RefSeq" id="WP_112137908.1">
    <property type="nucleotide sequence ID" value="NZ_CP016181.1"/>
</dbReference>
<gene>
    <name evidence="2" type="ORF">A8139_10300</name>
</gene>
<feature type="transmembrane region" description="Helical" evidence="1">
    <location>
        <begin position="396"/>
        <end position="414"/>
    </location>
</feature>
<reference evidence="2 3" key="1">
    <citation type="submission" date="2016-06" db="EMBL/GenBank/DDBJ databases">
        <title>The sequenced genome of the ice-adhering bacterium Marinomonas primoryensis, from Antarctica.</title>
        <authorList>
            <person name="Graham L."/>
            <person name="Vance T.D.R."/>
            <person name="Davies P.L."/>
        </authorList>
    </citation>
    <scope>NUCLEOTIDE SEQUENCE [LARGE SCALE GENOMIC DNA]</scope>
    <source>
        <strain evidence="2 3">AceL</strain>
    </source>
</reference>
<feature type="transmembrane region" description="Helical" evidence="1">
    <location>
        <begin position="357"/>
        <end position="376"/>
    </location>
</feature>
<dbReference type="Pfam" id="PF11902">
    <property type="entry name" value="DUF3422"/>
    <property type="match status" value="1"/>
</dbReference>
<protein>
    <recommendedName>
        <fullName evidence="4">Egg lysin</fullName>
    </recommendedName>
</protein>
<dbReference type="InterPro" id="IPR021830">
    <property type="entry name" value="DUF3422"/>
</dbReference>
<evidence type="ECO:0000313" key="3">
    <source>
        <dbReference type="Proteomes" id="UP000249898"/>
    </source>
</evidence>
<dbReference type="EMBL" id="CP016181">
    <property type="protein sequence ID" value="AWY00349.1"/>
    <property type="molecule type" value="Genomic_DNA"/>
</dbReference>
<name>A0A2Z4PT67_9GAMM</name>
<evidence type="ECO:0008006" key="4">
    <source>
        <dbReference type="Google" id="ProtNLM"/>
    </source>
</evidence>
<sequence length="433" mass="49069">MHPLRDVLYAELHSRPFQVIPSPTRISYLAIMVGSEQKNAEYEHFRSLYSYFDGIPPEGDGACFEVDFGNFKIRRDKHLEFTSYMITHTPVDGSIGFFDQNALDCLPINWLSKIPGIVIAAFHVAVEDARTIPELDLALVKSHFEGMRLVGSRPQNGDAQVWTSFQLHSDGCGRFLIYNKNMSDSQLGRMVQRVVEIETYRLMALLALPMARRYSAELVNMDERLAQITANLSDSAEPLDEQAILGELIDMAAWVEATRAKTSFRFSATKAYHELVLKRLNELKEDEVSGHLTVTEFMTRRLTPAVRTCNTVGNHLESLSRRIDRVSDMMRTQVEMSIQSQNQQLLTSMDRRSKIQLAMQHTVEGLSVAAISYYSVGLLKFLIEAVYDKGVNFDKSLVIGLSVPLVVGGVWFATRRIHKRFLLLAKAREEKGE</sequence>
<accession>A0A2Z4PT67</accession>
<dbReference type="Proteomes" id="UP000249898">
    <property type="component" value="Chromosome"/>
</dbReference>
<keyword evidence="1" id="KW-0812">Transmembrane</keyword>